<evidence type="ECO:0000313" key="1">
    <source>
        <dbReference type="EMBL" id="KAI4457493.1"/>
    </source>
</evidence>
<reference evidence="1" key="1">
    <citation type="submission" date="2022-04" db="EMBL/GenBank/DDBJ databases">
        <title>Chromosome-scale genome assembly of Holotrichia oblita Faldermann.</title>
        <authorList>
            <person name="Rongchong L."/>
        </authorList>
    </citation>
    <scope>NUCLEOTIDE SEQUENCE</scope>
    <source>
        <strain evidence="1">81SQS9</strain>
    </source>
</reference>
<dbReference type="EMBL" id="CM043021">
    <property type="protein sequence ID" value="KAI4457493.1"/>
    <property type="molecule type" value="Genomic_DNA"/>
</dbReference>
<protein>
    <submittedName>
        <fullName evidence="1">Grpe protein</fullName>
    </submittedName>
</protein>
<proteinExistence type="predicted"/>
<keyword evidence="2" id="KW-1185">Reference proteome</keyword>
<accession>A0ACB9SQU4</accession>
<dbReference type="Proteomes" id="UP001056778">
    <property type="component" value="Chromosome 7"/>
</dbReference>
<name>A0ACB9SQU4_HOLOL</name>
<evidence type="ECO:0000313" key="2">
    <source>
        <dbReference type="Proteomes" id="UP001056778"/>
    </source>
</evidence>
<organism evidence="1 2">
    <name type="scientific">Holotrichia oblita</name>
    <name type="common">Chafer beetle</name>
    <dbReference type="NCBI Taxonomy" id="644536"/>
    <lineage>
        <taxon>Eukaryota</taxon>
        <taxon>Metazoa</taxon>
        <taxon>Ecdysozoa</taxon>
        <taxon>Arthropoda</taxon>
        <taxon>Hexapoda</taxon>
        <taxon>Insecta</taxon>
        <taxon>Pterygota</taxon>
        <taxon>Neoptera</taxon>
        <taxon>Endopterygota</taxon>
        <taxon>Coleoptera</taxon>
        <taxon>Polyphaga</taxon>
        <taxon>Scarabaeiformia</taxon>
        <taxon>Scarabaeidae</taxon>
        <taxon>Melolonthinae</taxon>
        <taxon>Holotrichia</taxon>
    </lineage>
</organism>
<gene>
    <name evidence="1" type="ORF">MML48_7g00012262</name>
</gene>
<sequence length="218" mass="24790">MALMNAHFSIKYGQLFNENTIRKLWPVLRSCCQTVASEHKKQEQAPTTTEAESKLNEELDKLNKEISELNTKNADLLDKYKRALADGENLRTRLAKQISEAKIYAIQNFCKDLLDVADVLNKATESVPKEEINDNNVHLKNLYEGLVMTEAQLQMVFKRHGLEIVNPIANEKFDPNFHEALFQKDVEDKESGTIIAVSKVGYKLYTRVIRPALVGVAK</sequence>
<comment type="caution">
    <text evidence="1">The sequence shown here is derived from an EMBL/GenBank/DDBJ whole genome shotgun (WGS) entry which is preliminary data.</text>
</comment>